<dbReference type="GO" id="GO:0004190">
    <property type="term" value="F:aspartic-type endopeptidase activity"/>
    <property type="evidence" value="ECO:0007669"/>
    <property type="project" value="UniProtKB-KW"/>
</dbReference>
<dbReference type="PRINTS" id="PR00792">
    <property type="entry name" value="PEPSIN"/>
</dbReference>
<dbReference type="InterPro" id="IPR032861">
    <property type="entry name" value="TAXi_N"/>
</dbReference>
<accession>A0A8T0I7C6</accession>
<sequence>MGIMARHYALYTLVLLQLLCATYCCQGVRFDGGRKQLELRNRRLSTAPTSTNVFRSSLIHIDSLQTGTNASMKTPGQRAQEAVKRSLSRVKQLTSLQSPVNAISGDFVMQISFGTPPQEFHAIADTGSDLCWVQCSSCDSDCKGLTDNLFNPEDSETYSQASCTDSSCQALPNGQASCSSTQTCTYTYGYADTSNTQGDLAYETVTLDSSVPHIAFGCGQDQTGKFANADGLIGLGRGELSLPSQLMASSNVAKIFSYCLVDQEAASQGTTSLITFGDAAENSAATYTPLLSNANSGNPFYYVEVTGIKVGEMELDIQASELQINDDGTGGVILDSGTTLTYWTNDVFTSVSNAFQEQITYPQVEGSGDFTLCYDVSGESDVTFPGMVVHMTGADLETQGSNLFENVGSETYCLFMGTMGGSGIPGNIIGNRQQRDNIVVYDEVNQQVGFQATDCSQLSS</sequence>
<dbReference type="AlphaFoldDB" id="A0A8T0I7C6"/>
<dbReference type="InterPro" id="IPR033121">
    <property type="entry name" value="PEPTIDASE_A1"/>
</dbReference>
<dbReference type="Pfam" id="PF14543">
    <property type="entry name" value="TAXi_N"/>
    <property type="match status" value="1"/>
</dbReference>
<dbReference type="InterPro" id="IPR034161">
    <property type="entry name" value="Pepsin-like_plant"/>
</dbReference>
<dbReference type="SUPFAM" id="SSF50630">
    <property type="entry name" value="Acid proteases"/>
    <property type="match status" value="1"/>
</dbReference>
<organism evidence="10 11">
    <name type="scientific">Ceratodon purpureus</name>
    <name type="common">Fire moss</name>
    <name type="synonym">Dicranum purpureum</name>
    <dbReference type="NCBI Taxonomy" id="3225"/>
    <lineage>
        <taxon>Eukaryota</taxon>
        <taxon>Viridiplantae</taxon>
        <taxon>Streptophyta</taxon>
        <taxon>Embryophyta</taxon>
        <taxon>Bryophyta</taxon>
        <taxon>Bryophytina</taxon>
        <taxon>Bryopsida</taxon>
        <taxon>Dicranidae</taxon>
        <taxon>Pseudoditrichales</taxon>
        <taxon>Ditrichaceae</taxon>
        <taxon>Ceratodon</taxon>
    </lineage>
</organism>
<keyword evidence="4 7" id="KW-0378">Hydrolase</keyword>
<feature type="signal peptide" evidence="8">
    <location>
        <begin position="1"/>
        <end position="27"/>
    </location>
</feature>
<gene>
    <name evidence="10" type="ORF">KC19_4G056900</name>
</gene>
<dbReference type="GO" id="GO:0006508">
    <property type="term" value="P:proteolysis"/>
    <property type="evidence" value="ECO:0007669"/>
    <property type="project" value="UniProtKB-KW"/>
</dbReference>
<evidence type="ECO:0000256" key="5">
    <source>
        <dbReference type="ARBA" id="ARBA00023180"/>
    </source>
</evidence>
<evidence type="ECO:0000313" key="11">
    <source>
        <dbReference type="Proteomes" id="UP000822688"/>
    </source>
</evidence>
<dbReference type="InterPro" id="IPR001969">
    <property type="entry name" value="Aspartic_peptidase_AS"/>
</dbReference>
<comment type="similarity">
    <text evidence="1 7">Belongs to the peptidase A1 family.</text>
</comment>
<dbReference type="EMBL" id="CM026424">
    <property type="protein sequence ID" value="KAG0578885.1"/>
    <property type="molecule type" value="Genomic_DNA"/>
</dbReference>
<evidence type="ECO:0000313" key="10">
    <source>
        <dbReference type="EMBL" id="KAG0578885.1"/>
    </source>
</evidence>
<dbReference type="PANTHER" id="PTHR47967">
    <property type="entry name" value="OS07G0603500 PROTEIN-RELATED"/>
    <property type="match status" value="1"/>
</dbReference>
<dbReference type="InterPro" id="IPR001461">
    <property type="entry name" value="Aspartic_peptidase_A1"/>
</dbReference>
<dbReference type="PROSITE" id="PS51767">
    <property type="entry name" value="PEPTIDASE_A1"/>
    <property type="match status" value="1"/>
</dbReference>
<dbReference type="Proteomes" id="UP000822688">
    <property type="component" value="Chromosome 4"/>
</dbReference>
<dbReference type="Pfam" id="PF14541">
    <property type="entry name" value="TAXi_C"/>
    <property type="match status" value="1"/>
</dbReference>
<evidence type="ECO:0000259" key="9">
    <source>
        <dbReference type="PROSITE" id="PS51767"/>
    </source>
</evidence>
<dbReference type="InterPro" id="IPR021109">
    <property type="entry name" value="Peptidase_aspartic_dom_sf"/>
</dbReference>
<feature type="active site" evidence="6">
    <location>
        <position position="125"/>
    </location>
</feature>
<evidence type="ECO:0000256" key="6">
    <source>
        <dbReference type="PIRSR" id="PIRSR601461-1"/>
    </source>
</evidence>
<evidence type="ECO:0000256" key="1">
    <source>
        <dbReference type="ARBA" id="ARBA00007447"/>
    </source>
</evidence>
<dbReference type="InterPro" id="IPR051708">
    <property type="entry name" value="Plant_Aspart_Prot_A1"/>
</dbReference>
<evidence type="ECO:0000256" key="2">
    <source>
        <dbReference type="ARBA" id="ARBA00022670"/>
    </source>
</evidence>
<dbReference type="CDD" id="cd05476">
    <property type="entry name" value="pepsin_A_like_plant"/>
    <property type="match status" value="1"/>
</dbReference>
<evidence type="ECO:0000256" key="8">
    <source>
        <dbReference type="SAM" id="SignalP"/>
    </source>
</evidence>
<reference evidence="10" key="1">
    <citation type="submission" date="2020-06" db="EMBL/GenBank/DDBJ databases">
        <title>WGS assembly of Ceratodon purpureus strain R40.</title>
        <authorList>
            <person name="Carey S.B."/>
            <person name="Jenkins J."/>
            <person name="Shu S."/>
            <person name="Lovell J.T."/>
            <person name="Sreedasyam A."/>
            <person name="Maumus F."/>
            <person name="Tiley G.P."/>
            <person name="Fernandez-Pozo N."/>
            <person name="Barry K."/>
            <person name="Chen C."/>
            <person name="Wang M."/>
            <person name="Lipzen A."/>
            <person name="Daum C."/>
            <person name="Saski C.A."/>
            <person name="Payton A.C."/>
            <person name="Mcbreen J.C."/>
            <person name="Conrad R.E."/>
            <person name="Kollar L.M."/>
            <person name="Olsson S."/>
            <person name="Huttunen S."/>
            <person name="Landis J.B."/>
            <person name="Wickett N.J."/>
            <person name="Johnson M.G."/>
            <person name="Rensing S.A."/>
            <person name="Grimwood J."/>
            <person name="Schmutz J."/>
            <person name="Mcdaniel S.F."/>
        </authorList>
    </citation>
    <scope>NUCLEOTIDE SEQUENCE</scope>
    <source>
        <strain evidence="10">R40</strain>
    </source>
</reference>
<keyword evidence="11" id="KW-1185">Reference proteome</keyword>
<proteinExistence type="inferred from homology"/>
<feature type="active site" evidence="6">
    <location>
        <position position="335"/>
    </location>
</feature>
<feature type="chain" id="PRO_5035926584" description="Peptidase A1 domain-containing protein" evidence="8">
    <location>
        <begin position="28"/>
        <end position="460"/>
    </location>
</feature>
<evidence type="ECO:0000256" key="4">
    <source>
        <dbReference type="ARBA" id="ARBA00022801"/>
    </source>
</evidence>
<name>A0A8T0I7C6_CERPU</name>
<dbReference type="Gene3D" id="2.40.70.10">
    <property type="entry name" value="Acid Proteases"/>
    <property type="match status" value="2"/>
</dbReference>
<protein>
    <recommendedName>
        <fullName evidence="9">Peptidase A1 domain-containing protein</fullName>
    </recommendedName>
</protein>
<evidence type="ECO:0000256" key="7">
    <source>
        <dbReference type="RuleBase" id="RU000454"/>
    </source>
</evidence>
<keyword evidence="3 7" id="KW-0064">Aspartyl protease</keyword>
<dbReference type="InterPro" id="IPR032799">
    <property type="entry name" value="TAXi_C"/>
</dbReference>
<comment type="caution">
    <text evidence="10">The sequence shown here is derived from an EMBL/GenBank/DDBJ whole genome shotgun (WGS) entry which is preliminary data.</text>
</comment>
<dbReference type="GO" id="GO:0005576">
    <property type="term" value="C:extracellular region"/>
    <property type="evidence" value="ECO:0007669"/>
    <property type="project" value="TreeGrafter"/>
</dbReference>
<feature type="domain" description="Peptidase A1" evidence="9">
    <location>
        <begin position="107"/>
        <end position="451"/>
    </location>
</feature>
<keyword evidence="2 7" id="KW-0645">Protease</keyword>
<evidence type="ECO:0000256" key="3">
    <source>
        <dbReference type="ARBA" id="ARBA00022750"/>
    </source>
</evidence>
<keyword evidence="8" id="KW-0732">Signal</keyword>
<keyword evidence="5" id="KW-0325">Glycoprotein</keyword>
<dbReference type="PANTHER" id="PTHR47967:SF128">
    <property type="entry name" value="ASPARTIC PROTEINASE CDR1-LIKE"/>
    <property type="match status" value="1"/>
</dbReference>
<dbReference type="PROSITE" id="PS00141">
    <property type="entry name" value="ASP_PROTEASE"/>
    <property type="match status" value="1"/>
</dbReference>
<dbReference type="FunFam" id="2.40.70.10:FF:000031">
    <property type="entry name" value="Aspartyl protease AED1"/>
    <property type="match status" value="1"/>
</dbReference>